<organism evidence="3 4">
    <name type="scientific">Winogradskyella jejuensis</name>
    <dbReference type="NCBI Taxonomy" id="1089305"/>
    <lineage>
        <taxon>Bacteria</taxon>
        <taxon>Pseudomonadati</taxon>
        <taxon>Bacteroidota</taxon>
        <taxon>Flavobacteriia</taxon>
        <taxon>Flavobacteriales</taxon>
        <taxon>Flavobacteriaceae</taxon>
        <taxon>Winogradskyella</taxon>
    </lineage>
</organism>
<protein>
    <submittedName>
        <fullName evidence="3">Putative endonuclease</fullName>
    </submittedName>
</protein>
<dbReference type="RefSeq" id="WP_073082027.1">
    <property type="nucleotide sequence ID" value="NZ_FQWS01000001.1"/>
</dbReference>
<sequence length="81" mass="9599">MKLTYAVYILKCSDNTYYTGYTTNIENRLKAHNNKEVHYTKSRLPIKLANLIQFENKQKAYDFERYLKSGSGIAFRNKRLV</sequence>
<dbReference type="STRING" id="1089305.SAMN05444148_0290"/>
<keyword evidence="3" id="KW-0378">Hydrolase</keyword>
<keyword evidence="3" id="KW-0255">Endonuclease</keyword>
<dbReference type="InterPro" id="IPR035901">
    <property type="entry name" value="GIY-YIG_endonuc_sf"/>
</dbReference>
<dbReference type="SUPFAM" id="SSF82771">
    <property type="entry name" value="GIY-YIG endonuclease"/>
    <property type="match status" value="1"/>
</dbReference>
<dbReference type="GO" id="GO:0004519">
    <property type="term" value="F:endonuclease activity"/>
    <property type="evidence" value="ECO:0007669"/>
    <property type="project" value="UniProtKB-KW"/>
</dbReference>
<evidence type="ECO:0000313" key="3">
    <source>
        <dbReference type="EMBL" id="SHG50407.1"/>
    </source>
</evidence>
<keyword evidence="4" id="KW-1185">Reference proteome</keyword>
<keyword evidence="3" id="KW-0540">Nuclease</keyword>
<proteinExistence type="inferred from homology"/>
<dbReference type="PANTHER" id="PTHR34477">
    <property type="entry name" value="UPF0213 PROTEIN YHBQ"/>
    <property type="match status" value="1"/>
</dbReference>
<accession>A0A1M5KCE4</accession>
<evidence type="ECO:0000256" key="1">
    <source>
        <dbReference type="ARBA" id="ARBA00007435"/>
    </source>
</evidence>
<dbReference type="OrthoDB" id="1495241at2"/>
<dbReference type="PANTHER" id="PTHR34477:SF1">
    <property type="entry name" value="UPF0213 PROTEIN YHBQ"/>
    <property type="match status" value="1"/>
</dbReference>
<dbReference type="InterPro" id="IPR050190">
    <property type="entry name" value="UPF0213_domain"/>
</dbReference>
<comment type="similarity">
    <text evidence="1">Belongs to the UPF0213 family.</text>
</comment>
<dbReference type="PROSITE" id="PS50164">
    <property type="entry name" value="GIY_YIG"/>
    <property type="match status" value="1"/>
</dbReference>
<evidence type="ECO:0000313" key="4">
    <source>
        <dbReference type="Proteomes" id="UP000184522"/>
    </source>
</evidence>
<dbReference type="InterPro" id="IPR000305">
    <property type="entry name" value="GIY-YIG_endonuc"/>
</dbReference>
<gene>
    <name evidence="3" type="ORF">SAMN05444148_0290</name>
</gene>
<dbReference type="EMBL" id="FQWS01000001">
    <property type="protein sequence ID" value="SHG50407.1"/>
    <property type="molecule type" value="Genomic_DNA"/>
</dbReference>
<dbReference type="Gene3D" id="3.40.1440.10">
    <property type="entry name" value="GIY-YIG endonuclease"/>
    <property type="match status" value="1"/>
</dbReference>
<name>A0A1M5KCE4_9FLAO</name>
<reference evidence="4" key="1">
    <citation type="submission" date="2016-11" db="EMBL/GenBank/DDBJ databases">
        <authorList>
            <person name="Varghese N."/>
            <person name="Submissions S."/>
        </authorList>
    </citation>
    <scope>NUCLEOTIDE SEQUENCE [LARGE SCALE GENOMIC DNA]</scope>
    <source>
        <strain evidence="4">DSM 25330</strain>
    </source>
</reference>
<dbReference type="AlphaFoldDB" id="A0A1M5KCE4"/>
<dbReference type="Proteomes" id="UP000184522">
    <property type="component" value="Unassembled WGS sequence"/>
</dbReference>
<dbReference type="CDD" id="cd10456">
    <property type="entry name" value="GIY-YIG_UPF0213"/>
    <property type="match status" value="1"/>
</dbReference>
<evidence type="ECO:0000259" key="2">
    <source>
        <dbReference type="PROSITE" id="PS50164"/>
    </source>
</evidence>
<feature type="domain" description="GIY-YIG" evidence="2">
    <location>
        <begin position="3"/>
        <end position="81"/>
    </location>
</feature>
<dbReference type="Pfam" id="PF01541">
    <property type="entry name" value="GIY-YIG"/>
    <property type="match status" value="1"/>
</dbReference>